<feature type="transmembrane region" description="Helical" evidence="1">
    <location>
        <begin position="42"/>
        <end position="63"/>
    </location>
</feature>
<dbReference type="InterPro" id="IPR026870">
    <property type="entry name" value="Zinc_ribbon_dom"/>
</dbReference>
<dbReference type="Gene3D" id="3.80.10.10">
    <property type="entry name" value="Ribonuclease Inhibitor"/>
    <property type="match status" value="1"/>
</dbReference>
<evidence type="ECO:0000313" key="3">
    <source>
        <dbReference type="EMBL" id="ACV21196.1"/>
    </source>
</evidence>
<dbReference type="Pfam" id="PF13240">
    <property type="entry name" value="Zn_Ribbon_1"/>
    <property type="match status" value="1"/>
</dbReference>
<accession>C7N0W8</accession>
<dbReference type="RefSeq" id="WP_012797307.1">
    <property type="nucleotide sequence ID" value="NC_013165.1"/>
</dbReference>
<dbReference type="HOGENOM" id="CLU_634452_0_0_11"/>
<dbReference type="Gene3D" id="3.30.565.40">
    <property type="entry name" value="Fervidobacterium nodosum Rt17-B1 like"/>
    <property type="match status" value="1"/>
</dbReference>
<dbReference type="eggNOG" id="COG4640">
    <property type="taxonomic scope" value="Bacteria"/>
</dbReference>
<keyword evidence="1" id="KW-0812">Transmembrane</keyword>
<name>C7N0W8_SLAHD</name>
<dbReference type="InterPro" id="IPR032675">
    <property type="entry name" value="LRR_dom_sf"/>
</dbReference>
<dbReference type="KEGG" id="shi:Shel_01220"/>
<gene>
    <name evidence="3" type="ordered locus">Shel_01220</name>
</gene>
<keyword evidence="1" id="KW-0472">Membrane</keyword>
<dbReference type="Proteomes" id="UP000002026">
    <property type="component" value="Chromosome"/>
</dbReference>
<dbReference type="EMBL" id="CP001684">
    <property type="protein sequence ID" value="ACV21196.1"/>
    <property type="molecule type" value="Genomic_DNA"/>
</dbReference>
<evidence type="ECO:0000259" key="2">
    <source>
        <dbReference type="Pfam" id="PF13240"/>
    </source>
</evidence>
<sequence length="432" mass="47055">MYCPHCGATLPDGSQFCGSCGKRLNVTATPAAMPAPKKKTPIVPILAGVLGAVIVIGVGVFAYQNFFAGIAINEENFPDKAVIKFVEKQDENDNGRLTSKEAGAVTKIDLSRDVDSDDTPATDLTGLDVFVNAKRIDVSGNELEGTVDFSGFAHLTKVDVSDNTGDLELVLPDGFDEADLETGDSSITYTIGDKTVRKIACSYVTEYVDISDKTDYEDSWYTAFTYPVLSCDAYSKHIDQLNEENRVAVQEAAERYLTDDVHINGDDGLYYLNSNIYVGHLDERAGVVSFVTDVYEIGARSAHGMTYRSGRIVDLSTGEELTAAEYLGISQDELDSMTQEACRTFVSLYGSDIYEPEIALDNFFSLIRDGSIPYLLLDEGVVAFAPDYALGSYAYGNHLIMVAPSADSTYAAGDEIFLECPDENSVIWTEEQ</sequence>
<keyword evidence="4" id="KW-1185">Reference proteome</keyword>
<protein>
    <recommendedName>
        <fullName evidence="2">Zinc-ribbon domain-containing protein</fullName>
    </recommendedName>
</protein>
<proteinExistence type="predicted"/>
<keyword evidence="1" id="KW-1133">Transmembrane helix</keyword>
<evidence type="ECO:0000313" key="4">
    <source>
        <dbReference type="Proteomes" id="UP000002026"/>
    </source>
</evidence>
<reference evidence="3 4" key="1">
    <citation type="journal article" date="2009" name="Stand. Genomic Sci.">
        <title>Complete genome sequence of Slackia heliotrinireducens type strain (RHS 1).</title>
        <authorList>
            <person name="Pukall R."/>
            <person name="Lapidus A."/>
            <person name="Nolan M."/>
            <person name="Copeland A."/>
            <person name="Glavina Del Rio T."/>
            <person name="Lucas S."/>
            <person name="Chen F."/>
            <person name="Tice H."/>
            <person name="Cheng J.F."/>
            <person name="Chertkov O."/>
            <person name="Bruce D."/>
            <person name="Goodwin L."/>
            <person name="Kuske C."/>
            <person name="Brettin T."/>
            <person name="Detter J.C."/>
            <person name="Han C."/>
            <person name="Pitluck S."/>
            <person name="Pati A."/>
            <person name="Mavrommatis K."/>
            <person name="Ivanova N."/>
            <person name="Ovchinnikova G."/>
            <person name="Chen A."/>
            <person name="Palaniappan K."/>
            <person name="Schneider S."/>
            <person name="Rohde M."/>
            <person name="Chain P."/>
            <person name="D'haeseleer P."/>
            <person name="Goker M."/>
            <person name="Bristow J."/>
            <person name="Eisen J.A."/>
            <person name="Markowitz V."/>
            <person name="Kyrpides N.C."/>
            <person name="Klenk H.P."/>
            <person name="Hugenholtz P."/>
        </authorList>
    </citation>
    <scope>NUCLEOTIDE SEQUENCE [LARGE SCALE GENOMIC DNA]</scope>
    <source>
        <strain evidence="4">ATCC 29202 / DSM 20476 / NCTC 11029 / RHS 1</strain>
    </source>
</reference>
<evidence type="ECO:0000256" key="1">
    <source>
        <dbReference type="SAM" id="Phobius"/>
    </source>
</evidence>
<feature type="domain" description="Zinc-ribbon" evidence="2">
    <location>
        <begin position="2"/>
        <end position="24"/>
    </location>
</feature>
<organism evidence="3 4">
    <name type="scientific">Slackia heliotrinireducens (strain ATCC 29202 / DSM 20476 / NCTC 11029 / RHS 1)</name>
    <name type="common">Peptococcus heliotrinreducens</name>
    <dbReference type="NCBI Taxonomy" id="471855"/>
    <lineage>
        <taxon>Bacteria</taxon>
        <taxon>Bacillati</taxon>
        <taxon>Actinomycetota</taxon>
        <taxon>Coriobacteriia</taxon>
        <taxon>Eggerthellales</taxon>
        <taxon>Eggerthellaceae</taxon>
        <taxon>Slackia</taxon>
    </lineage>
</organism>
<dbReference type="AlphaFoldDB" id="C7N0W8"/>